<dbReference type="SUPFAM" id="SSF53474">
    <property type="entry name" value="alpha/beta-Hydrolases"/>
    <property type="match status" value="1"/>
</dbReference>
<feature type="domain" description="BD-FAE-like" evidence="4">
    <location>
        <begin position="167"/>
        <end position="298"/>
    </location>
</feature>
<feature type="transmembrane region" description="Helical" evidence="2">
    <location>
        <begin position="68"/>
        <end position="86"/>
    </location>
</feature>
<evidence type="ECO:0000313" key="5">
    <source>
        <dbReference type="EMBL" id="TQN48516.1"/>
    </source>
</evidence>
<dbReference type="Pfam" id="PF00326">
    <property type="entry name" value="Peptidase_S9"/>
    <property type="match status" value="1"/>
</dbReference>
<protein>
    <submittedName>
        <fullName evidence="5">Acetyl esterase/lipase</fullName>
    </submittedName>
</protein>
<sequence length="390" mass="41666">MVGYVATVVIVTAGMLLSIAPLARSGAWGTASWLLSALVNESPSLGFVYLCLATTPALFSDEPPGPEVVAWFLLGCASFLGAPVLLSRSFRARDVLDRALGEALGDGPGGSLGDGHLQPGHGAPALPSTWRRRPPWLRIAVLPVPVLPRGVRVRRRLRYGPSHRQRLDLYRASGSGTSTGRPILIHLHGGGFRTGRKSVYARPLLHAFARHGWVCVSASYRLRPARYPDILSDVKRVIVWSKEHAADIGADPQRIVLAGSSAGAHLALTAALTADLPAFQPGFESNDTGVAAAVGLYGYYGGVDSDGPPSRPADYAHPAAPPVMIVHGDQDTLLPPRAAAHLADTLRATPRNPVVYAQLPGAQHTFDLLHSLRFELVIDALWTFCTRVTR</sequence>
<dbReference type="Gene3D" id="3.40.50.1820">
    <property type="entry name" value="alpha/beta hydrolase"/>
    <property type="match status" value="1"/>
</dbReference>
<evidence type="ECO:0000256" key="2">
    <source>
        <dbReference type="SAM" id="Phobius"/>
    </source>
</evidence>
<evidence type="ECO:0000313" key="6">
    <source>
        <dbReference type="Proteomes" id="UP000320085"/>
    </source>
</evidence>
<organism evidence="5 6">
    <name type="scientific">Humibacillus xanthopallidus</name>
    <dbReference type="NCBI Taxonomy" id="412689"/>
    <lineage>
        <taxon>Bacteria</taxon>
        <taxon>Bacillati</taxon>
        <taxon>Actinomycetota</taxon>
        <taxon>Actinomycetes</taxon>
        <taxon>Micrococcales</taxon>
        <taxon>Intrasporangiaceae</taxon>
        <taxon>Humibacillus</taxon>
    </lineage>
</organism>
<reference evidence="5 6" key="1">
    <citation type="submission" date="2019-06" db="EMBL/GenBank/DDBJ databases">
        <title>Sequencing the genomes of 1000 actinobacteria strains.</title>
        <authorList>
            <person name="Klenk H.-P."/>
        </authorList>
    </citation>
    <scope>NUCLEOTIDE SEQUENCE [LARGE SCALE GENOMIC DNA]</scope>
    <source>
        <strain evidence="5 6">DSM 21776</strain>
    </source>
</reference>
<dbReference type="InterPro" id="IPR049492">
    <property type="entry name" value="BD-FAE-like_dom"/>
</dbReference>
<dbReference type="Pfam" id="PF20434">
    <property type="entry name" value="BD-FAE"/>
    <property type="match status" value="1"/>
</dbReference>
<accession>A0A543PWT2</accession>
<dbReference type="EMBL" id="VFQF01000001">
    <property type="protein sequence ID" value="TQN48516.1"/>
    <property type="molecule type" value="Genomic_DNA"/>
</dbReference>
<dbReference type="RefSeq" id="WP_141821437.1">
    <property type="nucleotide sequence ID" value="NZ_BAAAQC010000006.1"/>
</dbReference>
<proteinExistence type="predicted"/>
<evidence type="ECO:0000256" key="1">
    <source>
        <dbReference type="ARBA" id="ARBA00022801"/>
    </source>
</evidence>
<dbReference type="PANTHER" id="PTHR48081:SF33">
    <property type="entry name" value="KYNURENINE FORMAMIDASE"/>
    <property type="match status" value="1"/>
</dbReference>
<dbReference type="InterPro" id="IPR050300">
    <property type="entry name" value="GDXG_lipolytic_enzyme"/>
</dbReference>
<evidence type="ECO:0000259" key="4">
    <source>
        <dbReference type="Pfam" id="PF20434"/>
    </source>
</evidence>
<keyword evidence="2" id="KW-0472">Membrane</keyword>
<keyword evidence="1" id="KW-0378">Hydrolase</keyword>
<dbReference type="InterPro" id="IPR029058">
    <property type="entry name" value="AB_hydrolase_fold"/>
</dbReference>
<comment type="caution">
    <text evidence="5">The sequence shown here is derived from an EMBL/GenBank/DDBJ whole genome shotgun (WGS) entry which is preliminary data.</text>
</comment>
<name>A0A543PWT2_9MICO</name>
<dbReference type="GO" id="GO:0008236">
    <property type="term" value="F:serine-type peptidase activity"/>
    <property type="evidence" value="ECO:0007669"/>
    <property type="project" value="InterPro"/>
</dbReference>
<dbReference type="PANTHER" id="PTHR48081">
    <property type="entry name" value="AB HYDROLASE SUPERFAMILY PROTEIN C4A8.06C"/>
    <property type="match status" value="1"/>
</dbReference>
<keyword evidence="2" id="KW-1133">Transmembrane helix</keyword>
<dbReference type="AlphaFoldDB" id="A0A543PWT2"/>
<dbReference type="GO" id="GO:0006508">
    <property type="term" value="P:proteolysis"/>
    <property type="evidence" value="ECO:0007669"/>
    <property type="project" value="InterPro"/>
</dbReference>
<dbReference type="InterPro" id="IPR001375">
    <property type="entry name" value="Peptidase_S9_cat"/>
</dbReference>
<feature type="domain" description="Peptidase S9 prolyl oligopeptidase catalytic" evidence="3">
    <location>
        <begin position="312"/>
        <end position="366"/>
    </location>
</feature>
<dbReference type="OrthoDB" id="9803828at2"/>
<evidence type="ECO:0000259" key="3">
    <source>
        <dbReference type="Pfam" id="PF00326"/>
    </source>
</evidence>
<dbReference type="Proteomes" id="UP000320085">
    <property type="component" value="Unassembled WGS sequence"/>
</dbReference>
<keyword evidence="2" id="KW-0812">Transmembrane</keyword>
<gene>
    <name evidence="5" type="ORF">FHX52_1654</name>
</gene>